<organism evidence="2 3">
    <name type="scientific">Marinobacterium lacunae</name>
    <dbReference type="NCBI Taxonomy" id="1232683"/>
    <lineage>
        <taxon>Bacteria</taxon>
        <taxon>Pseudomonadati</taxon>
        <taxon>Pseudomonadota</taxon>
        <taxon>Gammaproteobacteria</taxon>
        <taxon>Oceanospirillales</taxon>
        <taxon>Oceanospirillaceae</taxon>
        <taxon>Marinobacterium</taxon>
    </lineage>
</organism>
<dbReference type="STRING" id="1232683.ADIMK_0854"/>
<dbReference type="InterPro" id="IPR050706">
    <property type="entry name" value="Cyclic-di-GMP_PDE-like"/>
</dbReference>
<dbReference type="SUPFAM" id="SSF141868">
    <property type="entry name" value="EAL domain-like"/>
    <property type="match status" value="1"/>
</dbReference>
<dbReference type="SMART" id="SM00052">
    <property type="entry name" value="EAL"/>
    <property type="match status" value="1"/>
</dbReference>
<gene>
    <name evidence="2" type="ORF">ADIMK_0854</name>
</gene>
<proteinExistence type="predicted"/>
<dbReference type="PATRIC" id="fig|1232683.4.peg.846"/>
<dbReference type="Pfam" id="PF00563">
    <property type="entry name" value="EAL"/>
    <property type="match status" value="1"/>
</dbReference>
<dbReference type="InterPro" id="IPR035919">
    <property type="entry name" value="EAL_sf"/>
</dbReference>
<dbReference type="InterPro" id="IPR001633">
    <property type="entry name" value="EAL_dom"/>
</dbReference>
<dbReference type="CDD" id="cd01948">
    <property type="entry name" value="EAL"/>
    <property type="match status" value="1"/>
</dbReference>
<dbReference type="Gene3D" id="3.20.20.450">
    <property type="entry name" value="EAL domain"/>
    <property type="match status" value="1"/>
</dbReference>
<dbReference type="eggNOG" id="COG2200">
    <property type="taxonomic scope" value="Bacteria"/>
</dbReference>
<dbReference type="PANTHER" id="PTHR33121">
    <property type="entry name" value="CYCLIC DI-GMP PHOSPHODIESTERASE PDEF"/>
    <property type="match status" value="1"/>
</dbReference>
<dbReference type="Proteomes" id="UP000028252">
    <property type="component" value="Unassembled WGS sequence"/>
</dbReference>
<dbReference type="AlphaFoldDB" id="A0A081G2Z7"/>
<comment type="caution">
    <text evidence="2">The sequence shown here is derived from an EMBL/GenBank/DDBJ whole genome shotgun (WGS) entry which is preliminary data.</text>
</comment>
<dbReference type="PANTHER" id="PTHR33121:SF15">
    <property type="entry name" value="BLUE LIGHT- AND TEMPERATURE-REGULATED ANTIREPRESSOR BLUF"/>
    <property type="match status" value="1"/>
</dbReference>
<protein>
    <submittedName>
        <fullName evidence="2">EAL domain protein</fullName>
    </submittedName>
</protein>
<evidence type="ECO:0000313" key="2">
    <source>
        <dbReference type="EMBL" id="KEA65152.1"/>
    </source>
</evidence>
<feature type="domain" description="EAL" evidence="1">
    <location>
        <begin position="9"/>
        <end position="255"/>
    </location>
</feature>
<evidence type="ECO:0000259" key="1">
    <source>
        <dbReference type="PROSITE" id="PS50883"/>
    </source>
</evidence>
<dbReference type="GO" id="GO:0071111">
    <property type="term" value="F:cyclic-guanylate-specific phosphodiesterase activity"/>
    <property type="evidence" value="ECO:0007669"/>
    <property type="project" value="InterPro"/>
</dbReference>
<dbReference type="PROSITE" id="PS50883">
    <property type="entry name" value="EAL"/>
    <property type="match status" value="1"/>
</dbReference>
<accession>A0A081G2Z7</accession>
<sequence length="256" mass="28641">MTITCDIPKMTCAQCADGAKLDFEFSMAFQPIVDIRDRSIYSQEALVRGVDGSSAASIFRHVHEGNRYAFDQACRVKAVKLAAQLGIDSYLNINFIPTAVYRPEVCIRTTLEAASIYGFPSERIIFEFTENDHVDNPEHLSGIVDYYRDIGFQTAIDDFGSGYSGLGLLADIQTDMLKIDMALIRNIHADPVRRAIVRSLLSLCDELHITLMAEGLESKDELRCLSDLGIHLYQGYYFAKPSFESLAEIDPEAFDL</sequence>
<dbReference type="EMBL" id="JMQN01000013">
    <property type="protein sequence ID" value="KEA65152.1"/>
    <property type="molecule type" value="Genomic_DNA"/>
</dbReference>
<evidence type="ECO:0000313" key="3">
    <source>
        <dbReference type="Proteomes" id="UP000028252"/>
    </source>
</evidence>
<reference evidence="2 3" key="1">
    <citation type="submission" date="2014-04" db="EMBL/GenBank/DDBJ databases">
        <title>Marinobacterium kochiensis sp. nov., isolated from sediment sample collected from Kochi backwaters in Kerala, India.</title>
        <authorList>
            <person name="Singh A."/>
            <person name="Pinnaka A.K."/>
        </authorList>
    </citation>
    <scope>NUCLEOTIDE SEQUENCE [LARGE SCALE GENOMIC DNA]</scope>
    <source>
        <strain evidence="2 3">AK27</strain>
    </source>
</reference>
<keyword evidence="3" id="KW-1185">Reference proteome</keyword>
<name>A0A081G2Z7_9GAMM</name>
<dbReference type="RefSeq" id="WP_036183981.1">
    <property type="nucleotide sequence ID" value="NZ_JMQN01000013.1"/>
</dbReference>